<dbReference type="GO" id="GO:0003684">
    <property type="term" value="F:damaged DNA binding"/>
    <property type="evidence" value="ECO:0007669"/>
    <property type="project" value="TreeGrafter"/>
</dbReference>
<dbReference type="SUPFAM" id="SSF49879">
    <property type="entry name" value="SMAD/FHA domain"/>
    <property type="match status" value="1"/>
</dbReference>
<dbReference type="FunFam" id="2.60.200.20:FF:000017">
    <property type="entry name" value="Nibrin"/>
    <property type="match status" value="1"/>
</dbReference>
<evidence type="ECO:0000256" key="6">
    <source>
        <dbReference type="ARBA" id="ARBA00022895"/>
    </source>
</evidence>
<dbReference type="Gene3D" id="3.40.50.10190">
    <property type="entry name" value="BRCT domain"/>
    <property type="match status" value="1"/>
</dbReference>
<dbReference type="SMART" id="SM00240">
    <property type="entry name" value="FHA"/>
    <property type="match status" value="1"/>
</dbReference>
<dbReference type="GO" id="GO:0007095">
    <property type="term" value="P:mitotic G2 DNA damage checkpoint signaling"/>
    <property type="evidence" value="ECO:0007669"/>
    <property type="project" value="InterPro"/>
</dbReference>
<keyword evidence="10" id="KW-0131">Cell cycle</keyword>
<dbReference type="Pfam" id="PF00533">
    <property type="entry name" value="BRCT"/>
    <property type="match status" value="1"/>
</dbReference>
<keyword evidence="15" id="KW-1185">Reference proteome</keyword>
<dbReference type="PANTHER" id="PTHR12162:SF0">
    <property type="entry name" value="NIBRIN"/>
    <property type="match status" value="1"/>
</dbReference>
<evidence type="ECO:0000256" key="3">
    <source>
        <dbReference type="ARBA" id="ARBA00020013"/>
    </source>
</evidence>
<evidence type="ECO:0000256" key="2">
    <source>
        <dbReference type="ARBA" id="ARBA00004574"/>
    </source>
</evidence>
<evidence type="ECO:0000256" key="9">
    <source>
        <dbReference type="ARBA" id="ARBA00023254"/>
    </source>
</evidence>
<keyword evidence="8" id="KW-0539">Nucleus</keyword>
<dbReference type="OrthoDB" id="552194at2759"/>
<feature type="compositionally biased region" description="Basic and acidic residues" evidence="12">
    <location>
        <begin position="810"/>
        <end position="832"/>
    </location>
</feature>
<dbReference type="InterPro" id="IPR008984">
    <property type="entry name" value="SMAD_FHA_dom_sf"/>
</dbReference>
<dbReference type="CDD" id="cd17741">
    <property type="entry name" value="BRCT_nibrin"/>
    <property type="match status" value="1"/>
</dbReference>
<feature type="region of interest" description="Disordered" evidence="12">
    <location>
        <begin position="810"/>
        <end position="843"/>
    </location>
</feature>
<dbReference type="Pfam" id="PF08599">
    <property type="entry name" value="Nbs1_C"/>
    <property type="match status" value="1"/>
</dbReference>
<dbReference type="GO" id="GO:0051321">
    <property type="term" value="P:meiotic cell cycle"/>
    <property type="evidence" value="ECO:0007669"/>
    <property type="project" value="UniProtKB-KW"/>
</dbReference>
<evidence type="ECO:0000256" key="4">
    <source>
        <dbReference type="ARBA" id="ARBA00022454"/>
    </source>
</evidence>
<dbReference type="FunFam" id="3.40.50.10980:FF:000001">
    <property type="entry name" value="Nibrin"/>
    <property type="match status" value="1"/>
</dbReference>
<feature type="compositionally biased region" description="Low complexity" evidence="12">
    <location>
        <begin position="460"/>
        <end position="473"/>
    </location>
</feature>
<dbReference type="Pfam" id="PF00498">
    <property type="entry name" value="FHA"/>
    <property type="match status" value="1"/>
</dbReference>
<proteinExistence type="inferred from homology"/>
<dbReference type="GeneID" id="113031709"/>
<dbReference type="InterPro" id="IPR036420">
    <property type="entry name" value="BRCT_dom_sf"/>
</dbReference>
<dbReference type="GO" id="GO:0000724">
    <property type="term" value="P:double-strand break repair via homologous recombination"/>
    <property type="evidence" value="ECO:0007669"/>
    <property type="project" value="TreeGrafter"/>
</dbReference>
<feature type="compositionally biased region" description="Basic and acidic residues" evidence="12">
    <location>
        <begin position="637"/>
        <end position="661"/>
    </location>
</feature>
<gene>
    <name evidence="14" type="primary">NBN</name>
</gene>
<dbReference type="InterPro" id="IPR013908">
    <property type="entry name" value="Nibrin_C"/>
</dbReference>
<comment type="similarity">
    <text evidence="11">Belongs to the Nibrin family.</text>
</comment>
<dbReference type="Ensembl" id="ENSACLT00000026434.2">
    <property type="protein sequence ID" value="ENSACLP00000025822.1"/>
    <property type="gene ID" value="ENSACLG00000017574.2"/>
</dbReference>
<evidence type="ECO:0000256" key="10">
    <source>
        <dbReference type="ARBA" id="ARBA00023306"/>
    </source>
</evidence>
<reference evidence="14" key="4">
    <citation type="submission" date="2025-09" db="UniProtKB">
        <authorList>
            <consortium name="Ensembl"/>
        </authorList>
    </citation>
    <scope>IDENTIFICATION</scope>
</reference>
<dbReference type="STRING" id="8154.ENSACLP00000025822"/>
<reference evidence="14 15" key="1">
    <citation type="submission" date="2018-05" db="EMBL/GenBank/DDBJ databases">
        <authorList>
            <person name="Datahose"/>
        </authorList>
    </citation>
    <scope>NUCLEOTIDE SEQUENCE</scope>
</reference>
<name>A0A3P8Q9J3_ASTCA</name>
<evidence type="ECO:0000256" key="11">
    <source>
        <dbReference type="ARBA" id="ARBA00044757"/>
    </source>
</evidence>
<protein>
    <recommendedName>
        <fullName evidence="3">Nibrin</fullName>
    </recommendedName>
</protein>
<evidence type="ECO:0000256" key="1">
    <source>
        <dbReference type="ARBA" id="ARBA00004322"/>
    </source>
</evidence>
<dbReference type="RefSeq" id="XP_026039827.1">
    <property type="nucleotide sequence ID" value="XM_026184042.1"/>
</dbReference>
<dbReference type="OMA" id="KKNFKMF"/>
<dbReference type="PROSITE" id="PS50006">
    <property type="entry name" value="FHA_DOMAIN"/>
    <property type="match status" value="1"/>
</dbReference>
<dbReference type="GO" id="GO:0000781">
    <property type="term" value="C:chromosome, telomeric region"/>
    <property type="evidence" value="ECO:0007669"/>
    <property type="project" value="UniProtKB-SubCell"/>
</dbReference>
<dbReference type="InterPro" id="IPR001357">
    <property type="entry name" value="BRCT_dom"/>
</dbReference>
<evidence type="ECO:0000256" key="5">
    <source>
        <dbReference type="ARBA" id="ARBA00022763"/>
    </source>
</evidence>
<dbReference type="InterPro" id="IPR040227">
    <property type="entry name" value="Nibrin-rel"/>
</dbReference>
<dbReference type="Pfam" id="PF16508">
    <property type="entry name" value="NIBRIN_BRCT_II"/>
    <property type="match status" value="1"/>
</dbReference>
<dbReference type="InterPro" id="IPR032429">
    <property type="entry name" value="Nibrin_BRCT2"/>
</dbReference>
<dbReference type="Bgee" id="ENSACLG00000017574">
    <property type="expression patterns" value="Expressed in testis and 7 other cell types or tissues"/>
</dbReference>
<keyword evidence="6" id="KW-0779">Telomere</keyword>
<feature type="compositionally biased region" description="Basic and acidic residues" evidence="12">
    <location>
        <begin position="419"/>
        <end position="430"/>
    </location>
</feature>
<dbReference type="GO" id="GO:0000723">
    <property type="term" value="P:telomere maintenance"/>
    <property type="evidence" value="ECO:0007669"/>
    <property type="project" value="InterPro"/>
</dbReference>
<dbReference type="InterPro" id="IPR000253">
    <property type="entry name" value="FHA_dom"/>
</dbReference>
<organism evidence="14 15">
    <name type="scientific">Astatotilapia calliptera</name>
    <name type="common">Eastern happy</name>
    <name type="synonym">Chromis callipterus</name>
    <dbReference type="NCBI Taxonomy" id="8154"/>
    <lineage>
        <taxon>Eukaryota</taxon>
        <taxon>Metazoa</taxon>
        <taxon>Chordata</taxon>
        <taxon>Craniata</taxon>
        <taxon>Vertebrata</taxon>
        <taxon>Euteleostomi</taxon>
        <taxon>Actinopterygii</taxon>
        <taxon>Neopterygii</taxon>
        <taxon>Teleostei</taxon>
        <taxon>Neoteleostei</taxon>
        <taxon>Acanthomorphata</taxon>
        <taxon>Ovalentaria</taxon>
        <taxon>Cichlomorphae</taxon>
        <taxon>Cichliformes</taxon>
        <taxon>Cichlidae</taxon>
        <taxon>African cichlids</taxon>
        <taxon>Pseudocrenilabrinae</taxon>
        <taxon>Haplochromini</taxon>
        <taxon>Astatotilapia</taxon>
    </lineage>
</organism>
<dbReference type="GO" id="GO:0030870">
    <property type="term" value="C:Mre11 complex"/>
    <property type="evidence" value="ECO:0007669"/>
    <property type="project" value="InterPro"/>
</dbReference>
<evidence type="ECO:0000256" key="12">
    <source>
        <dbReference type="SAM" id="MobiDB-lite"/>
    </source>
</evidence>
<reference evidence="14" key="3">
    <citation type="submission" date="2025-08" db="UniProtKB">
        <authorList>
            <consortium name="Ensembl"/>
        </authorList>
    </citation>
    <scope>IDENTIFICATION</scope>
</reference>
<feature type="compositionally biased region" description="Acidic residues" evidence="12">
    <location>
        <begin position="566"/>
        <end position="585"/>
    </location>
</feature>
<evidence type="ECO:0000259" key="13">
    <source>
        <dbReference type="PROSITE" id="PS50006"/>
    </source>
</evidence>
<dbReference type="PIRSF" id="PIRSF011869">
    <property type="entry name" value="Nibrin_animal"/>
    <property type="match status" value="1"/>
</dbReference>
<feature type="region of interest" description="Disordered" evidence="12">
    <location>
        <begin position="412"/>
        <end position="689"/>
    </location>
</feature>
<comment type="subcellular location">
    <subcellularLocation>
        <location evidence="2">Chromosome</location>
        <location evidence="2">Telomere</location>
    </subcellularLocation>
    <subcellularLocation>
        <location evidence="1">Nucleus</location>
        <location evidence="1">PML body</location>
    </subcellularLocation>
</comment>
<feature type="compositionally biased region" description="Basic and acidic residues" evidence="12">
    <location>
        <begin position="549"/>
        <end position="565"/>
    </location>
</feature>
<dbReference type="AlphaFoldDB" id="A0A3P8Q9J3"/>
<evidence type="ECO:0000313" key="14">
    <source>
        <dbReference type="Ensembl" id="ENSACLP00000025822.1"/>
    </source>
</evidence>
<dbReference type="CDD" id="cd22667">
    <property type="entry name" value="FHA_NBN"/>
    <property type="match status" value="1"/>
</dbReference>
<reference evidence="15" key="2">
    <citation type="submission" date="2023-03" db="EMBL/GenBank/DDBJ databases">
        <authorList>
            <consortium name="Wellcome Sanger Institute Data Sharing"/>
        </authorList>
    </citation>
    <scope>NUCLEOTIDE SEQUENCE [LARGE SCALE GENOMIC DNA]</scope>
</reference>
<accession>A0A3P8Q9J3</accession>
<evidence type="ECO:0000313" key="15">
    <source>
        <dbReference type="Proteomes" id="UP000265100"/>
    </source>
</evidence>
<feature type="domain" description="FHA" evidence="13">
    <location>
        <begin position="23"/>
        <end position="71"/>
    </location>
</feature>
<evidence type="ECO:0000256" key="8">
    <source>
        <dbReference type="ARBA" id="ARBA00023242"/>
    </source>
</evidence>
<keyword evidence="9" id="KW-0469">Meiosis</keyword>
<keyword evidence="5" id="KW-0227">DNA damage</keyword>
<dbReference type="Gene3D" id="3.40.50.10980">
    <property type="entry name" value="Nibrin, BRCT2 domain"/>
    <property type="match status" value="1"/>
</dbReference>
<keyword evidence="4" id="KW-0158">Chromosome</keyword>
<dbReference type="GO" id="GO:0016605">
    <property type="term" value="C:PML body"/>
    <property type="evidence" value="ECO:0007669"/>
    <property type="project" value="UniProtKB-SubCell"/>
</dbReference>
<dbReference type="Gene3D" id="2.60.200.20">
    <property type="match status" value="1"/>
</dbReference>
<dbReference type="SUPFAM" id="SSF52113">
    <property type="entry name" value="BRCT domain"/>
    <property type="match status" value="1"/>
</dbReference>
<dbReference type="Proteomes" id="UP000265100">
    <property type="component" value="Chromosome 11"/>
</dbReference>
<dbReference type="SMART" id="SM01348">
    <property type="entry name" value="Nbs1_C"/>
    <property type="match status" value="1"/>
</dbReference>
<dbReference type="GeneTree" id="ENSGT00390000000521"/>
<feature type="compositionally biased region" description="Polar residues" evidence="12">
    <location>
        <begin position="604"/>
        <end position="614"/>
    </location>
</feature>
<dbReference type="InterPro" id="IPR016592">
    <property type="entry name" value="Nibrin_met"/>
</dbReference>
<keyword evidence="7" id="KW-0234">DNA repair</keyword>
<sequence>MWILTPQQQPTAEACYLLSGKAYVVGRKNCDILLPSDQSISRAHAHLSATEQTLTLKDTSKYGTFVNNQQITTPVNLKSGDLVTFGVFQSKFSVVHLQPVVCSSCLDNDGQASLSQAVLALGGKLVSSWSQDCTHLVMSSVKVTIKTISALLCCCPIVKPEFFSELSRAVQQKLPPPKAESFIPEIDEPSLNKDDVNLGAVPLRKQLYSGRTFIFLSAKQLKRLRVAVSFGGGRSQLLEEGSLPRDLLESPQSCVVDFTTGASQTLLSPSATEWANSVKSIVERKGLRVITESEIGLAAIYASCEKYCNPSSSDSDSVPKVTPRIPSASLSQSVAVDETVLPAASQDITAYAANTETSQRMRVSEVTGVTSVGETPEKKPHQYASQLRVISLVAQKTTTQCIVDETMSSSLTTAANAESQKKKSESKLAGEDSFDIRPQPSTPKTNSGTKTFPPKKSPQKPKISSQASPQKQSTLTTFFQPASKKRHLEDEPSAVTSEPKRPALASSVTARAPHTPAMSEEIPPLTHRGPATVSQTPLGSAADLFAGRSEARSEEPQSRKRKEMEDVIQMEELESIMSEDMDCFDEQPSINQGQQAKPEHSSAKQKQVLNTAESSSKRQRVHLEKNGITNQRPQAGSEKESSLQKNSQRSEQHAVRIKTEPADPADCTTANRGSSKLEEMSSASTSKDVIPFEEDDVSFIEDLELLNADIPQPKEEIKSPLKPVVIKQEVQESKIDEDLPKKLLLVEFKSLTVAAPPKAKQNQMQGNGHIKNFKCFRKSRVPGSEGFHHIIGGSDLLVHNRGKNSDLDEWLKDAAEEEQQSRRDETIGDDLFRYNPTKLSKRR</sequence>
<dbReference type="PANTHER" id="PTHR12162">
    <property type="entry name" value="NIBRIN-RELATED"/>
    <property type="match status" value="1"/>
</dbReference>
<dbReference type="InterPro" id="IPR043014">
    <property type="entry name" value="Nibrin_BRCT2_sf"/>
</dbReference>
<evidence type="ECO:0000256" key="7">
    <source>
        <dbReference type="ARBA" id="ARBA00023204"/>
    </source>
</evidence>